<organism evidence="2 3">
    <name type="scientific">Cupriavidus pauculus</name>
    <dbReference type="NCBI Taxonomy" id="82633"/>
    <lineage>
        <taxon>Bacteria</taxon>
        <taxon>Pseudomonadati</taxon>
        <taxon>Pseudomonadota</taxon>
        <taxon>Betaproteobacteria</taxon>
        <taxon>Burkholderiales</taxon>
        <taxon>Burkholderiaceae</taxon>
        <taxon>Cupriavidus</taxon>
    </lineage>
</organism>
<gene>
    <name evidence="2" type="ORF">EHF44_02165</name>
</gene>
<evidence type="ECO:0000313" key="2">
    <source>
        <dbReference type="EMBL" id="AZG12318.1"/>
    </source>
</evidence>
<dbReference type="Proteomes" id="UP000270411">
    <property type="component" value="Chromosome 1"/>
</dbReference>
<dbReference type="EMBL" id="CP033969">
    <property type="protein sequence ID" value="AZG12318.1"/>
    <property type="molecule type" value="Genomic_DNA"/>
</dbReference>
<dbReference type="KEGG" id="cpau:EHF44_02165"/>
<dbReference type="OrthoDB" id="6928755at2"/>
<accession>A0A3G8GVN0</accession>
<dbReference type="AlphaFoldDB" id="A0A3G8GVN0"/>
<reference evidence="3" key="1">
    <citation type="submission" date="2018-11" db="EMBL/GenBank/DDBJ databases">
        <title>FDA dAtabase for Regulatory Grade micrObial Sequences (FDA-ARGOS): Supporting development and validation of Infectious Disease Dx tests.</title>
        <authorList>
            <person name="Goldberg B."/>
            <person name="Campos J."/>
            <person name="Tallon L."/>
            <person name="Sadzewicz L."/>
            <person name="Zhao X."/>
            <person name="Vavikolanu K."/>
            <person name="Mehta A."/>
            <person name="Aluvathingal J."/>
            <person name="Nadendla S."/>
            <person name="Geyer C."/>
            <person name="Nandy P."/>
            <person name="Yan Y."/>
            <person name="Sichtig H."/>
        </authorList>
    </citation>
    <scope>NUCLEOTIDE SEQUENCE [LARGE SCALE GENOMIC DNA]</scope>
    <source>
        <strain evidence="3">FDAARGOS_614</strain>
    </source>
</reference>
<sequence>MFSLMRAIEKIARERREARFLSDYEKGRLEALSRVFGVPVDTLKGLFRQPVGSSFVDYPVVELLRSHGLEAFLVTLHIEIDAFPRCVNLIRQGRTEILPYRYERDGAHTFFAHDDEFGGRNIRLLTNDFSLIKALAVAKLGPPPPWVVWYDVGPVPYTQGNPEFWVAHVWDPYWKSLSSVEKRQFLETWRGRTRSYMSDEDWADWLFLVQPEDPEPAGDNAEVPPRPAGG</sequence>
<dbReference type="RefSeq" id="WP_124682215.1">
    <property type="nucleotide sequence ID" value="NZ_CP033969.1"/>
</dbReference>
<proteinExistence type="predicted"/>
<protein>
    <submittedName>
        <fullName evidence="2">Uncharacterized protein</fullName>
    </submittedName>
</protein>
<feature type="region of interest" description="Disordered" evidence="1">
    <location>
        <begin position="211"/>
        <end position="230"/>
    </location>
</feature>
<evidence type="ECO:0000313" key="3">
    <source>
        <dbReference type="Proteomes" id="UP000270411"/>
    </source>
</evidence>
<evidence type="ECO:0000256" key="1">
    <source>
        <dbReference type="SAM" id="MobiDB-lite"/>
    </source>
</evidence>
<name>A0A3G8GVN0_9BURK</name>